<reference evidence="3" key="1">
    <citation type="submission" date="2020-12" db="EMBL/GenBank/DDBJ databases">
        <title>Methylobrevis albus sp. nov., isolated from fresh water lack sediment.</title>
        <authorList>
            <person name="Zou Q."/>
        </authorList>
    </citation>
    <scope>NUCLEOTIDE SEQUENCE</scope>
    <source>
        <strain evidence="3">L22</strain>
    </source>
</reference>
<proteinExistence type="predicted"/>
<gene>
    <name evidence="3" type="ORF">I5731_04240</name>
</gene>
<comment type="caution">
    <text evidence="3">The sequence shown here is derived from an EMBL/GenBank/DDBJ whole genome shotgun (WGS) entry which is preliminary data.</text>
</comment>
<dbReference type="PANTHER" id="PTHR30024">
    <property type="entry name" value="ALIPHATIC SULFONATES-BINDING PROTEIN-RELATED"/>
    <property type="match status" value="1"/>
</dbReference>
<evidence type="ECO:0000313" key="3">
    <source>
        <dbReference type="EMBL" id="MBH0237023.1"/>
    </source>
</evidence>
<feature type="domain" description="SsuA/THI5-like" evidence="2">
    <location>
        <begin position="52"/>
        <end position="249"/>
    </location>
</feature>
<protein>
    <submittedName>
        <fullName evidence="3">ABC transporter substrate-binding protein</fullName>
    </submittedName>
</protein>
<keyword evidence="4" id="KW-1185">Reference proteome</keyword>
<dbReference type="EMBL" id="JADZLT010000040">
    <property type="protein sequence ID" value="MBH0237023.1"/>
    <property type="molecule type" value="Genomic_DNA"/>
</dbReference>
<dbReference type="Proteomes" id="UP000631694">
    <property type="component" value="Unassembled WGS sequence"/>
</dbReference>
<dbReference type="InterPro" id="IPR015168">
    <property type="entry name" value="SsuA/THI5"/>
</dbReference>
<organism evidence="3 4">
    <name type="scientific">Methylobrevis albus</name>
    <dbReference type="NCBI Taxonomy" id="2793297"/>
    <lineage>
        <taxon>Bacteria</taxon>
        <taxon>Pseudomonadati</taxon>
        <taxon>Pseudomonadota</taxon>
        <taxon>Alphaproteobacteria</taxon>
        <taxon>Hyphomicrobiales</taxon>
        <taxon>Pleomorphomonadaceae</taxon>
        <taxon>Methylobrevis</taxon>
    </lineage>
</organism>
<evidence type="ECO:0000256" key="1">
    <source>
        <dbReference type="SAM" id="SignalP"/>
    </source>
</evidence>
<keyword evidence="1" id="KW-0732">Signal</keyword>
<evidence type="ECO:0000259" key="2">
    <source>
        <dbReference type="Pfam" id="PF09084"/>
    </source>
</evidence>
<dbReference type="AlphaFoldDB" id="A0A931MWH8"/>
<dbReference type="Pfam" id="PF09084">
    <property type="entry name" value="NMT1"/>
    <property type="match status" value="1"/>
</dbReference>
<feature type="signal peptide" evidence="1">
    <location>
        <begin position="1"/>
        <end position="24"/>
    </location>
</feature>
<dbReference type="Gene3D" id="3.40.190.10">
    <property type="entry name" value="Periplasmic binding protein-like II"/>
    <property type="match status" value="2"/>
</dbReference>
<dbReference type="SUPFAM" id="SSF53850">
    <property type="entry name" value="Periplasmic binding protein-like II"/>
    <property type="match status" value="1"/>
</dbReference>
<evidence type="ECO:0000313" key="4">
    <source>
        <dbReference type="Proteomes" id="UP000631694"/>
    </source>
</evidence>
<name>A0A931MWH8_9HYPH</name>
<dbReference type="PANTHER" id="PTHR30024:SF48">
    <property type="entry name" value="ABC TRANSPORTER SUBSTRATE-BINDING PROTEIN"/>
    <property type="match status" value="1"/>
</dbReference>
<dbReference type="RefSeq" id="WP_197310101.1">
    <property type="nucleotide sequence ID" value="NZ_JADZLT010000040.1"/>
</dbReference>
<accession>A0A931MWH8</accession>
<sequence length="328" mass="34975">MIARKLIVAAAAAAVLLTAGAASAADKIRVGVLKFGTVNWEMDVIKAHGLDAKHGFELELAEVANNEATKIGLQGGDMDVIVSDWLWVTRQRASGDDLTFVPFSSAVGALMVPADSGAATLADLKGKRIGVAGGPLDKNWLMIQAVAKKDFGIDLAKDAEPQYGAPPLLSEKFEQGELDAVLSFWNFSAKLEAKGYKRLITGEEAATALGAGGNNAPIGYVFHDKFAAEHEAAMKGFVAASREAKEIMKTSDEEWVRLTPQVRPANDAELAVLRDRFREGIPTASLEQEIDNARRVFKLMAELGGADLVGDSTELTDGTYWPGQASAM</sequence>
<feature type="chain" id="PRO_5037910308" evidence="1">
    <location>
        <begin position="25"/>
        <end position="328"/>
    </location>
</feature>